<feature type="domain" description="O-methyltransferase dimerisation" evidence="1">
    <location>
        <begin position="65"/>
        <end position="128"/>
    </location>
</feature>
<dbReference type="PROSITE" id="PS51683">
    <property type="entry name" value="SAM_OMT_II"/>
    <property type="match status" value="1"/>
</dbReference>
<dbReference type="SUPFAM" id="SSF53335">
    <property type="entry name" value="S-adenosyl-L-methionine-dependent methyltransferases"/>
    <property type="match status" value="1"/>
</dbReference>
<dbReference type="Proteomes" id="UP001521785">
    <property type="component" value="Unassembled WGS sequence"/>
</dbReference>
<dbReference type="InterPro" id="IPR036390">
    <property type="entry name" value="WH_DNA-bd_sf"/>
</dbReference>
<dbReference type="EMBL" id="JAKJXO020000004">
    <property type="protein sequence ID" value="KAL1606550.1"/>
    <property type="molecule type" value="Genomic_DNA"/>
</dbReference>
<comment type="caution">
    <text evidence="2">The sequence shown here is derived from an EMBL/GenBank/DDBJ whole genome shotgun (WGS) entry which is preliminary data.</text>
</comment>
<protein>
    <recommendedName>
        <fullName evidence="1">O-methyltransferase dimerisation domain-containing protein</fullName>
    </recommendedName>
</protein>
<evidence type="ECO:0000259" key="1">
    <source>
        <dbReference type="Pfam" id="PF08100"/>
    </source>
</evidence>
<dbReference type="InterPro" id="IPR029063">
    <property type="entry name" value="SAM-dependent_MTases_sf"/>
</dbReference>
<dbReference type="SUPFAM" id="SSF46785">
    <property type="entry name" value="Winged helix' DNA-binding domain"/>
    <property type="match status" value="1"/>
</dbReference>
<dbReference type="InterPro" id="IPR036388">
    <property type="entry name" value="WH-like_DNA-bd_sf"/>
</dbReference>
<dbReference type="Gene3D" id="3.40.50.150">
    <property type="entry name" value="Vaccinia Virus protein VP39"/>
    <property type="match status" value="1"/>
</dbReference>
<sequence length="256" mass="28426">MTNISIQDLRALQSTLNAAIDVYDTSPDPDTTAKINKAAKAIAAVTRGTSTDFIGLGFQPLENTVIRIGIDLDLFNIIEENVTLDQLARKTGADPNLLTRILRLLVAIKVLNEASYHVYSATPLSHMFRVPPIRDWMKTTYDTLLPIWQEIPGWLRENGYKDITSLNSNPTKSMYGANFFDALSKDPRRETDFASAMSLQDNIPKVATAQFPWNEAAATFDRSKSDVFVVDVGGGQGQYLARLINEYPAMPGRKIV</sequence>
<accession>A0ABR3RQ42</accession>
<dbReference type="Gene3D" id="1.10.10.10">
    <property type="entry name" value="Winged helix-like DNA-binding domain superfamily/Winged helix DNA-binding domain"/>
    <property type="match status" value="1"/>
</dbReference>
<gene>
    <name evidence="2" type="ORF">SLS60_003955</name>
</gene>
<dbReference type="PANTHER" id="PTHR43712:SF4">
    <property type="entry name" value="O-METHYLTRANSFERASE DOMAIN-CONTAINING PROTEIN"/>
    <property type="match status" value="1"/>
</dbReference>
<keyword evidence="3" id="KW-1185">Reference proteome</keyword>
<evidence type="ECO:0000313" key="3">
    <source>
        <dbReference type="Proteomes" id="UP001521785"/>
    </source>
</evidence>
<dbReference type="PANTHER" id="PTHR43712">
    <property type="entry name" value="PUTATIVE (AFU_ORTHOLOGUE AFUA_4G14580)-RELATED"/>
    <property type="match status" value="1"/>
</dbReference>
<evidence type="ECO:0000313" key="2">
    <source>
        <dbReference type="EMBL" id="KAL1606550.1"/>
    </source>
</evidence>
<reference evidence="2 3" key="1">
    <citation type="submission" date="2024-02" db="EMBL/GenBank/DDBJ databases">
        <title>De novo assembly and annotation of 12 fungi associated with fruit tree decline syndrome in Ontario, Canada.</title>
        <authorList>
            <person name="Sulman M."/>
            <person name="Ellouze W."/>
            <person name="Ilyukhin E."/>
        </authorList>
    </citation>
    <scope>NUCLEOTIDE SEQUENCE [LARGE SCALE GENOMIC DNA]</scope>
    <source>
        <strain evidence="2 3">M42-189</strain>
    </source>
</reference>
<dbReference type="Pfam" id="PF08100">
    <property type="entry name" value="Dimerisation"/>
    <property type="match status" value="1"/>
</dbReference>
<name>A0ABR3RQ42_9PLEO</name>
<proteinExistence type="predicted"/>
<dbReference type="InterPro" id="IPR012967">
    <property type="entry name" value="COMT_dimerisation"/>
</dbReference>
<organism evidence="2 3">
    <name type="scientific">Paraconiothyrium brasiliense</name>
    <dbReference type="NCBI Taxonomy" id="300254"/>
    <lineage>
        <taxon>Eukaryota</taxon>
        <taxon>Fungi</taxon>
        <taxon>Dikarya</taxon>
        <taxon>Ascomycota</taxon>
        <taxon>Pezizomycotina</taxon>
        <taxon>Dothideomycetes</taxon>
        <taxon>Pleosporomycetidae</taxon>
        <taxon>Pleosporales</taxon>
        <taxon>Massarineae</taxon>
        <taxon>Didymosphaeriaceae</taxon>
        <taxon>Paraconiothyrium</taxon>
    </lineage>
</organism>
<dbReference type="InterPro" id="IPR016461">
    <property type="entry name" value="COMT-like"/>
</dbReference>